<gene>
    <name evidence="1" type="ORF">HDE68_004452</name>
</gene>
<name>A0A7W8ZR71_9SPHI</name>
<dbReference type="EMBL" id="JACHCE010000009">
    <property type="protein sequence ID" value="MBB5638520.1"/>
    <property type="molecule type" value="Genomic_DNA"/>
</dbReference>
<dbReference type="GO" id="GO:0020037">
    <property type="term" value="F:heme binding"/>
    <property type="evidence" value="ECO:0007669"/>
    <property type="project" value="InterPro"/>
</dbReference>
<dbReference type="InterPro" id="IPR036909">
    <property type="entry name" value="Cyt_c-like_dom_sf"/>
</dbReference>
<dbReference type="SUPFAM" id="SSF46626">
    <property type="entry name" value="Cytochrome c"/>
    <property type="match status" value="1"/>
</dbReference>
<dbReference type="PROSITE" id="PS51257">
    <property type="entry name" value="PROKAR_LIPOPROTEIN"/>
    <property type="match status" value="1"/>
</dbReference>
<sequence length="121" mass="12958">MSKYTSPLIVIVISFFFLFSCTKKQAEEPKPITPEVPGTPGASGTYATVVDPLFQTRCAGCHAPGKRAAGAWTFNGYSSVNANADKIKQVVLVSKTMPIGGTLTAAELQSLKDWFDKGMPQ</sequence>
<evidence type="ECO:0000313" key="2">
    <source>
        <dbReference type="Proteomes" id="UP000537204"/>
    </source>
</evidence>
<dbReference type="AlphaFoldDB" id="A0A7W8ZR71"/>
<accession>A0A7W8ZR71</accession>
<dbReference type="Proteomes" id="UP000537204">
    <property type="component" value="Unassembled WGS sequence"/>
</dbReference>
<dbReference type="RefSeq" id="WP_183884341.1">
    <property type="nucleotide sequence ID" value="NZ_JACHCE010000009.1"/>
</dbReference>
<protein>
    <submittedName>
        <fullName evidence="1">Putative membrane protein</fullName>
    </submittedName>
</protein>
<evidence type="ECO:0000313" key="1">
    <source>
        <dbReference type="EMBL" id="MBB5638520.1"/>
    </source>
</evidence>
<reference evidence="1 2" key="1">
    <citation type="submission" date="2020-08" db="EMBL/GenBank/DDBJ databases">
        <title>Genomic Encyclopedia of Type Strains, Phase IV (KMG-V): Genome sequencing to study the core and pangenomes of soil and plant-associated prokaryotes.</title>
        <authorList>
            <person name="Whitman W."/>
        </authorList>
    </citation>
    <scope>NUCLEOTIDE SEQUENCE [LARGE SCALE GENOMIC DNA]</scope>
    <source>
        <strain evidence="1 2">S3M1</strain>
    </source>
</reference>
<organism evidence="1 2">
    <name type="scientific">Pedobacter cryoconitis</name>
    <dbReference type="NCBI Taxonomy" id="188932"/>
    <lineage>
        <taxon>Bacteria</taxon>
        <taxon>Pseudomonadati</taxon>
        <taxon>Bacteroidota</taxon>
        <taxon>Sphingobacteriia</taxon>
        <taxon>Sphingobacteriales</taxon>
        <taxon>Sphingobacteriaceae</taxon>
        <taxon>Pedobacter</taxon>
    </lineage>
</organism>
<comment type="caution">
    <text evidence="1">The sequence shown here is derived from an EMBL/GenBank/DDBJ whole genome shotgun (WGS) entry which is preliminary data.</text>
</comment>
<proteinExistence type="predicted"/>
<dbReference type="GO" id="GO:0009055">
    <property type="term" value="F:electron transfer activity"/>
    <property type="evidence" value="ECO:0007669"/>
    <property type="project" value="InterPro"/>
</dbReference>